<sequence>MAGTDRRRSNDIGRWLGMQKSGEWRFKMSAKKYAKCVDVSEGDTISDVERKIATTLGVEGKRTKRELKEDNEDVSKTKGQCESRGPDVIVVRVVAKEEDFLEESLKRKAALMEKGKQSGDEKKNWSKHLTQIVEDGHLTEKTKC</sequence>
<evidence type="ECO:0000313" key="1">
    <source>
        <dbReference type="EMBL" id="CAA0360041.1"/>
    </source>
</evidence>
<protein>
    <submittedName>
        <fullName evidence="1">Uncharacterized protein</fullName>
    </submittedName>
</protein>
<dbReference type="OrthoDB" id="10538490at2759"/>
<dbReference type="AlphaFoldDB" id="A0A5S9WXN8"/>
<evidence type="ECO:0000313" key="2">
    <source>
        <dbReference type="Proteomes" id="UP000434276"/>
    </source>
</evidence>
<dbReference type="Proteomes" id="UP000434276">
    <property type="component" value="Unassembled WGS sequence"/>
</dbReference>
<accession>A0A5S9WXN8</accession>
<gene>
    <name evidence="1" type="ORF">C24_LOCUS7569</name>
</gene>
<dbReference type="EMBL" id="CACSHJ010000088">
    <property type="protein sequence ID" value="CAA0360041.1"/>
    <property type="molecule type" value="Genomic_DNA"/>
</dbReference>
<organism evidence="1 2">
    <name type="scientific">Arabidopsis thaliana</name>
    <name type="common">Mouse-ear cress</name>
    <dbReference type="NCBI Taxonomy" id="3702"/>
    <lineage>
        <taxon>Eukaryota</taxon>
        <taxon>Viridiplantae</taxon>
        <taxon>Streptophyta</taxon>
        <taxon>Embryophyta</taxon>
        <taxon>Tracheophyta</taxon>
        <taxon>Spermatophyta</taxon>
        <taxon>Magnoliopsida</taxon>
        <taxon>eudicotyledons</taxon>
        <taxon>Gunneridae</taxon>
        <taxon>Pentapetalae</taxon>
        <taxon>rosids</taxon>
        <taxon>malvids</taxon>
        <taxon>Brassicales</taxon>
        <taxon>Brassicaceae</taxon>
        <taxon>Camelineae</taxon>
        <taxon>Arabidopsis</taxon>
    </lineage>
</organism>
<reference evidence="1 2" key="1">
    <citation type="submission" date="2019-12" db="EMBL/GenBank/DDBJ databases">
        <authorList>
            <person name="Jiao W.-B."/>
            <person name="Schneeberger K."/>
        </authorList>
    </citation>
    <scope>NUCLEOTIDE SEQUENCE [LARGE SCALE GENOMIC DNA]</scope>
    <source>
        <strain evidence="2">cv. C24</strain>
    </source>
</reference>
<name>A0A5S9WXN8_ARATH</name>
<dbReference type="ExpressionAtlas" id="A0A5S9WXN8">
    <property type="expression patterns" value="baseline"/>
</dbReference>
<proteinExistence type="predicted"/>